<dbReference type="Pfam" id="PF03255">
    <property type="entry name" value="ACCA"/>
    <property type="match status" value="1"/>
</dbReference>
<dbReference type="InterPro" id="IPR011763">
    <property type="entry name" value="COA_CT_C"/>
</dbReference>
<dbReference type="GO" id="GO:0016743">
    <property type="term" value="F:carboxyl- or carbamoyltransferase activity"/>
    <property type="evidence" value="ECO:0007669"/>
    <property type="project" value="InterPro"/>
</dbReference>
<dbReference type="AlphaFoldDB" id="A0A382UCF1"/>
<protein>
    <recommendedName>
        <fullName evidence="2">acetyl-CoA carboxytransferase</fullName>
        <ecNumber evidence="2">2.1.3.15</ecNumber>
    </recommendedName>
</protein>
<evidence type="ECO:0000259" key="12">
    <source>
        <dbReference type="PROSITE" id="PS50989"/>
    </source>
</evidence>
<reference evidence="13" key="1">
    <citation type="submission" date="2018-05" db="EMBL/GenBank/DDBJ databases">
        <authorList>
            <person name="Lanie J.A."/>
            <person name="Ng W.-L."/>
            <person name="Kazmierczak K.M."/>
            <person name="Andrzejewski T.M."/>
            <person name="Davidsen T.M."/>
            <person name="Wayne K.J."/>
            <person name="Tettelin H."/>
            <person name="Glass J.I."/>
            <person name="Rusch D."/>
            <person name="Podicherti R."/>
            <person name="Tsui H.-C.T."/>
            <person name="Winkler M.E."/>
        </authorList>
    </citation>
    <scope>NUCLEOTIDE SEQUENCE</scope>
</reference>
<dbReference type="PANTHER" id="PTHR42853:SF3">
    <property type="entry name" value="ACETYL-COENZYME A CARBOXYLASE CARBOXYL TRANSFERASE SUBUNIT ALPHA, CHLOROPLASTIC"/>
    <property type="match status" value="1"/>
</dbReference>
<organism evidence="13">
    <name type="scientific">marine metagenome</name>
    <dbReference type="NCBI Taxonomy" id="408172"/>
    <lineage>
        <taxon>unclassified sequences</taxon>
        <taxon>metagenomes</taxon>
        <taxon>ecological metagenomes</taxon>
    </lineage>
</organism>
<keyword evidence="8" id="KW-0443">Lipid metabolism</keyword>
<evidence type="ECO:0000256" key="6">
    <source>
        <dbReference type="ARBA" id="ARBA00022832"/>
    </source>
</evidence>
<keyword evidence="11" id="KW-0175">Coiled coil</keyword>
<dbReference type="GO" id="GO:0003989">
    <property type="term" value="F:acetyl-CoA carboxylase activity"/>
    <property type="evidence" value="ECO:0007669"/>
    <property type="project" value="InterPro"/>
</dbReference>
<feature type="domain" description="CoA carboxyltransferase C-terminal" evidence="12">
    <location>
        <begin position="41"/>
        <end position="198"/>
    </location>
</feature>
<evidence type="ECO:0000256" key="8">
    <source>
        <dbReference type="ARBA" id="ARBA00023098"/>
    </source>
</evidence>
<keyword evidence="6" id="KW-0276">Fatty acid metabolism</keyword>
<dbReference type="GO" id="GO:2001295">
    <property type="term" value="P:malonyl-CoA biosynthetic process"/>
    <property type="evidence" value="ECO:0007669"/>
    <property type="project" value="UniProtKB-UniPathway"/>
</dbReference>
<proteinExistence type="predicted"/>
<evidence type="ECO:0000256" key="3">
    <source>
        <dbReference type="ARBA" id="ARBA00022516"/>
    </source>
</evidence>
<evidence type="ECO:0000256" key="7">
    <source>
        <dbReference type="ARBA" id="ARBA00022840"/>
    </source>
</evidence>
<name>A0A382UCF1_9ZZZZ</name>
<comment type="catalytic activity">
    <reaction evidence="10">
        <text>N(6)-carboxybiotinyl-L-lysyl-[protein] + acetyl-CoA = N(6)-biotinyl-L-lysyl-[protein] + malonyl-CoA</text>
        <dbReference type="Rhea" id="RHEA:54728"/>
        <dbReference type="Rhea" id="RHEA-COMP:10505"/>
        <dbReference type="Rhea" id="RHEA-COMP:10506"/>
        <dbReference type="ChEBI" id="CHEBI:57288"/>
        <dbReference type="ChEBI" id="CHEBI:57384"/>
        <dbReference type="ChEBI" id="CHEBI:83144"/>
        <dbReference type="ChEBI" id="CHEBI:83145"/>
        <dbReference type="EC" id="2.1.3.15"/>
    </reaction>
</comment>
<dbReference type="PANTHER" id="PTHR42853">
    <property type="entry name" value="ACETYL-COENZYME A CARBOXYLASE CARBOXYL TRANSFERASE SUBUNIT ALPHA"/>
    <property type="match status" value="1"/>
</dbReference>
<evidence type="ECO:0000256" key="4">
    <source>
        <dbReference type="ARBA" id="ARBA00022679"/>
    </source>
</evidence>
<gene>
    <name evidence="13" type="ORF">METZ01_LOCUS384561</name>
</gene>
<sequence>MTESSSHLDFERPIVTLEKRIEEMEIQAETDGLDLSRELHNLEEKVEKLRKEIYSDLSRWQRVQISRHPQRPYALDYIGRMLTDFTELHGDRHYGDDKSIVGGPARLEGEPIMVVGIQNGRSVEERQMRNFGMPHPEGYRKALRLMQMAAKFNRPILTLVDTSGAFPGIEAEERGQAEAIARNLFEMSHLPVPIVVAI</sequence>
<evidence type="ECO:0000256" key="10">
    <source>
        <dbReference type="ARBA" id="ARBA00049152"/>
    </source>
</evidence>
<evidence type="ECO:0000256" key="11">
    <source>
        <dbReference type="SAM" id="Coils"/>
    </source>
</evidence>
<dbReference type="InterPro" id="IPR029045">
    <property type="entry name" value="ClpP/crotonase-like_dom_sf"/>
</dbReference>
<accession>A0A382UCF1</accession>
<comment type="pathway">
    <text evidence="1">Lipid metabolism; malonyl-CoA biosynthesis; malonyl-CoA from acetyl-CoA: step 1/1.</text>
</comment>
<feature type="coiled-coil region" evidence="11">
    <location>
        <begin position="32"/>
        <end position="59"/>
    </location>
</feature>
<dbReference type="InterPro" id="IPR001095">
    <property type="entry name" value="Acetyl_CoA_COase_a_su"/>
</dbReference>
<evidence type="ECO:0000256" key="9">
    <source>
        <dbReference type="ARBA" id="ARBA00023160"/>
    </source>
</evidence>
<evidence type="ECO:0000313" key="13">
    <source>
        <dbReference type="EMBL" id="SVD31707.1"/>
    </source>
</evidence>
<dbReference type="PRINTS" id="PR01069">
    <property type="entry name" value="ACCCTRFRASEA"/>
</dbReference>
<dbReference type="GO" id="GO:0005524">
    <property type="term" value="F:ATP binding"/>
    <property type="evidence" value="ECO:0007669"/>
    <property type="project" value="UniProtKB-KW"/>
</dbReference>
<dbReference type="UniPathway" id="UPA00655">
    <property type="reaction ID" value="UER00711"/>
</dbReference>
<feature type="non-terminal residue" evidence="13">
    <location>
        <position position="198"/>
    </location>
</feature>
<keyword evidence="4" id="KW-0808">Transferase</keyword>
<dbReference type="EMBL" id="UINC01143019">
    <property type="protein sequence ID" value="SVD31707.1"/>
    <property type="molecule type" value="Genomic_DNA"/>
</dbReference>
<dbReference type="PROSITE" id="PS50989">
    <property type="entry name" value="COA_CT_CTER"/>
    <property type="match status" value="1"/>
</dbReference>
<dbReference type="EC" id="2.1.3.15" evidence="2"/>
<dbReference type="GO" id="GO:0009317">
    <property type="term" value="C:acetyl-CoA carboxylase complex"/>
    <property type="evidence" value="ECO:0007669"/>
    <property type="project" value="InterPro"/>
</dbReference>
<evidence type="ECO:0000256" key="2">
    <source>
        <dbReference type="ARBA" id="ARBA00011883"/>
    </source>
</evidence>
<evidence type="ECO:0000256" key="5">
    <source>
        <dbReference type="ARBA" id="ARBA00022741"/>
    </source>
</evidence>
<dbReference type="Gene3D" id="3.90.226.10">
    <property type="entry name" value="2-enoyl-CoA Hydratase, Chain A, domain 1"/>
    <property type="match status" value="1"/>
</dbReference>
<evidence type="ECO:0000256" key="1">
    <source>
        <dbReference type="ARBA" id="ARBA00004956"/>
    </source>
</evidence>
<dbReference type="GO" id="GO:0006633">
    <property type="term" value="P:fatty acid biosynthetic process"/>
    <property type="evidence" value="ECO:0007669"/>
    <property type="project" value="UniProtKB-KW"/>
</dbReference>
<keyword evidence="9" id="KW-0275">Fatty acid biosynthesis</keyword>
<keyword evidence="5" id="KW-0547">Nucleotide-binding</keyword>
<keyword evidence="3" id="KW-0444">Lipid biosynthesis</keyword>
<dbReference type="SUPFAM" id="SSF52096">
    <property type="entry name" value="ClpP/crotonase"/>
    <property type="match status" value="1"/>
</dbReference>
<keyword evidence="7" id="KW-0067">ATP-binding</keyword>